<protein>
    <submittedName>
        <fullName evidence="7">SpvB-domain-containing protein</fullName>
    </submittedName>
</protein>
<dbReference type="InterPro" id="IPR050708">
    <property type="entry name" value="T6SS_VgrG/RHS"/>
</dbReference>
<organism evidence="7 8">
    <name type="scientific">Madurella fahalii</name>
    <dbReference type="NCBI Taxonomy" id="1157608"/>
    <lineage>
        <taxon>Eukaryota</taxon>
        <taxon>Fungi</taxon>
        <taxon>Dikarya</taxon>
        <taxon>Ascomycota</taxon>
        <taxon>Pezizomycotina</taxon>
        <taxon>Sordariomycetes</taxon>
        <taxon>Sordariomycetidae</taxon>
        <taxon>Sordariales</taxon>
        <taxon>Sordariales incertae sedis</taxon>
        <taxon>Madurella</taxon>
    </lineage>
</organism>
<dbReference type="NCBIfam" id="TIGR03696">
    <property type="entry name" value="Rhs_assc_core"/>
    <property type="match status" value="1"/>
</dbReference>
<keyword evidence="3" id="KW-0843">Virulence</keyword>
<dbReference type="Pfam" id="PF12256">
    <property type="entry name" value="TcdB_toxin_midN"/>
    <property type="match status" value="1"/>
</dbReference>
<feature type="region of interest" description="Disordered" evidence="4">
    <location>
        <begin position="2209"/>
        <end position="2237"/>
    </location>
</feature>
<feature type="domain" description="Insecticide toxin TcdB middle/C-terminal" evidence="5">
    <location>
        <begin position="924"/>
        <end position="1041"/>
    </location>
</feature>
<reference evidence="7 8" key="1">
    <citation type="submission" date="2024-09" db="EMBL/GenBank/DDBJ databases">
        <title>Itraconazole resistance in Madurella fahalii resulting from another homologue of gene encoding cytochrome P450 14-alpha sterol demethylase (CYP51).</title>
        <authorList>
            <person name="Yoshioka I."/>
            <person name="Fahal A.H."/>
            <person name="Kaneko S."/>
            <person name="Yaguchi T."/>
        </authorList>
    </citation>
    <scope>NUCLEOTIDE SEQUENCE [LARGE SCALE GENOMIC DNA]</scope>
    <source>
        <strain evidence="7 8">IFM 68171</strain>
    </source>
</reference>
<dbReference type="InterPro" id="IPR003284">
    <property type="entry name" value="Sal_SpvB"/>
</dbReference>
<dbReference type="SUPFAM" id="SSF69318">
    <property type="entry name" value="Integrin alpha N-terminal domain"/>
    <property type="match status" value="1"/>
</dbReference>
<evidence type="ECO:0000259" key="6">
    <source>
        <dbReference type="Pfam" id="PF12256"/>
    </source>
</evidence>
<dbReference type="InterPro" id="IPR028994">
    <property type="entry name" value="Integrin_alpha_N"/>
</dbReference>
<dbReference type="EMBL" id="BAAFSV010000004">
    <property type="protein sequence ID" value="GAB1317049.1"/>
    <property type="molecule type" value="Genomic_DNA"/>
</dbReference>
<dbReference type="Proteomes" id="UP001628179">
    <property type="component" value="Unassembled WGS sequence"/>
</dbReference>
<accession>A0ABQ0GH07</accession>
<feature type="region of interest" description="Disordered" evidence="4">
    <location>
        <begin position="1881"/>
        <end position="1902"/>
    </location>
</feature>
<comment type="caution">
    <text evidence="7">The sequence shown here is derived from an EMBL/GenBank/DDBJ whole genome shotgun (WGS) entry which is preliminary data.</text>
</comment>
<dbReference type="PRINTS" id="PR01341">
    <property type="entry name" value="SALSPVBPROT"/>
</dbReference>
<evidence type="ECO:0000256" key="2">
    <source>
        <dbReference type="ARBA" id="ARBA00022525"/>
    </source>
</evidence>
<dbReference type="RefSeq" id="XP_070918780.1">
    <property type="nucleotide sequence ID" value="XM_071062679.1"/>
</dbReference>
<proteinExistence type="predicted"/>
<feature type="compositionally biased region" description="Low complexity" evidence="4">
    <location>
        <begin position="901"/>
        <end position="912"/>
    </location>
</feature>
<name>A0ABQ0GH07_9PEZI</name>
<feature type="domain" description="Insecticide toxin TcdB middle/N-terminal" evidence="6">
    <location>
        <begin position="722"/>
        <end position="879"/>
    </location>
</feature>
<dbReference type="InterPro" id="IPR022044">
    <property type="entry name" value="TcdB_toxin_mid/C"/>
</dbReference>
<dbReference type="InterPro" id="IPR022385">
    <property type="entry name" value="Rhs_assc_core"/>
</dbReference>
<sequence>MNVTETNGGPGGEAQTGSNRGQKPVFPTAGDSLPSISSLGGGVSAAGAGEKFTVNPANGTGSWTIPIPTTAGRQGFGPTISLTYDSESGNGLFGVGWSLSIPAITRKTSKGIPKYNDAEDSDVFLLNGAEDLVPLFMKTESGEIEVDKTTSVPIIKTELRNGYTISRYNPRIDTSFQRIERWTKNENPGKGDIHWRILSSDNVTSVYGETENSRVSGPVLSGQRTFSWLLAEQYDSKGNAIVYKYKAEDSVGVQTSQAHEQNRTEIGRSTNRYLSLIHYGNRTPNRDAGWSAASALEISQRDWMFTVAFDYGEFDRHRPTLKDTHPWTCRKDAFSTYRPGFELRTYRRCQRILMFHHFPADLGIMDYPVTSTDLGYDESSTLSYLVSIQRTGYLESSQGVSTKQLPPLTFGYTRFPTDEALTELRVSQAEAPDLHNLPREYGGMRHQWVDLDGEGLPGVLVAHDGGWLYQRNLSGWGNATEDGEIHISPSFGPVEAVYSVPSLLPSNTKGVYLTDIQRDGALDVVCMARPNWGFFARNADTALGWSSFRSFASHPSVSRGETVSLVDLTGDGLPDILIAQECAFVWYPSLGELGYGPPCRGSSFAGDEDIAGLLFRDVDQSIHLADISGDGMTDLVRIRNGDICYWPNLGNGRFGPRVNIDNSPWFDKTAMFDPERLLLADIDGSGTCDIIYLSANSIDVYINEAGNSFSNAKHLAVAPVDKYCTVEPVDLFGNGTTCLVWRTRLPGAAEMTMNYIDFTNGHKPHLLVSQTNNRGAETRIHYTPSTRFYVNDRAGGMDWVTRLPFPVQCVERVEVHDQISNTRLVTRYAYHHGYYDGYEREFRGFAMVEQWDTEEFDTKDATSAWHTPPAHLKSWYHTGDFRDSGMSALMHEFFSTDSSEEGGSLLEPSELPQIPDPSIRRESYRGLKGSLLRQELYADDGSARAAIPYDVTEHSYTVQLLQPQDTHGHAVFAIFPRESIRIHFEREPTDPRVQHEKYLEIDRFGHVLKHLAIAYGRAESTLQAEEAELQTRTLVVYSENAYTNMIDGSDDYLLPQECETLSFEISGFPFKGSMAGGFKLSIADTTEIMNMPAVAYETPVSDSKSKRLLRKSRVYFRSNNLAKPLGLGVIESMAIIAQSHTLTFTPGLLNVYHRQSENLLPEPNKTLNDGGYVDLDSDGCWWAQTSTSFFNKDATTAEQEVAEAKSSFFLPRRVVDPFGNTTSVDYDTYHLLAVRTVDAANNVWECQNNYRVMQPDVVIDPNGNRTAMKFDELGLVVATAVMGKEHESIGDSLEGLALETSEQIRAFLLDPSGPEAVALLGNATQRTIFNPCRFWLEADVGKRKPAFQATIARETHVSDLIPGEKTTIRVGFSYFDGFGRVVQDKVMSNAGEDMKPVWNTSGWTVFNNKGMPVRQYEPFFDSTCEYVSGTSAGVSSILIYDPIGRLTSTISPDHSWNKTVIGPWHSQLYDQNDTVLHNPKEDADIGPLVALVPETECLPTWYEQREGGDLGPLAQKAAAKAAMHADTPSIAHLDAMGRVFLSVADAGNGVRYHTVTELDIQGHVRRTRDAKSRIVMRTDYDMAGSPIHQESMESGEKWVLSDTFGATQLSWDSRKHRFQNVYDALRRRTSTILQTDSRDELTTEKIFYGESLSDVESPAENARGHIVKICDQSGVLSIGQYDFKGRPHRTERQLAQEYKSILDWSQHVGLEEEVYKITSSFDALNRLTRQAMPDDTVILYHFTNGGQLRKVQARVKGEDQSIPFVKDVEYNARGQIQKVEYGNGAISTYTHDPLTFLVTDAVTRRPESSFPGDQANVPNQGWPGTCLQNLQYTYDAVKNAIAITDTSQQAIFYRGVRVDPSTEYTYDATYRLIQATGREHLGTTSRPGRAGAWTPSQQPGDGKTMSRYLESYAYDEVGNLLSMRHRGSNEQQYWTRNYLYQASSLLEPDKACNRLSQTSVGAVTESYSYDQHGNTTSMPALPMMKWDHKDQLRASARRPETGGASASETTWYVYDCSGNRVRKVTERMADGGEITKVKERLYVGVEIFRRFNGRGQVTLERETLAVPGVAGNVAARVEKRTKGLDSGPQNLTRYQLSAHHSIALELDDQARVLTYQEYSPYGATTYVAQHPNIEAPKRFGYGGKERDSENGLYYFGARYYAPSLGRWTSCDPAGLNDGVNVYVYVANDPVNHVDPDGRMFRVFSSGHSTTPISPKSGNHGPNPGGSIRQGSSSRNKVVTPVRTHNPNTWSHIFITTGFPVWSALNIAYNSTGRRIPPWLHNALTRVNGGYDSRVIELLSSEKALEHARAGRVKELRAFLVEGVHAIEIESWARMGNDSDFLGESLEKTYPIVGPDDPYPGTPGKAEKFYFERGQEQIRHEKLEYGNPLPQGPGSQAGRWTNIAVDLVRETVKGIKQHGGPVDSSPDGQQNASVLLADLQIQIMEGISFTLWSMKSPEDRNPRLAGNVQGYLPGHTIPRSEYLAAMKQRDPREVMADMERIKRSVGFM</sequence>
<feature type="compositionally biased region" description="Polar residues" evidence="4">
    <location>
        <begin position="2228"/>
        <end position="2237"/>
    </location>
</feature>
<gene>
    <name evidence="7" type="ORF">MFIFM68171_07259</name>
</gene>
<evidence type="ECO:0000259" key="5">
    <source>
        <dbReference type="Pfam" id="PF12255"/>
    </source>
</evidence>
<feature type="region of interest" description="Disordered" evidence="4">
    <location>
        <begin position="1"/>
        <end position="32"/>
    </location>
</feature>
<evidence type="ECO:0000313" key="7">
    <source>
        <dbReference type="EMBL" id="GAB1317049.1"/>
    </source>
</evidence>
<dbReference type="Gene3D" id="2.180.10.10">
    <property type="entry name" value="RHS repeat-associated core"/>
    <property type="match status" value="1"/>
</dbReference>
<evidence type="ECO:0000256" key="4">
    <source>
        <dbReference type="SAM" id="MobiDB-lite"/>
    </source>
</evidence>
<evidence type="ECO:0000256" key="3">
    <source>
        <dbReference type="ARBA" id="ARBA00023026"/>
    </source>
</evidence>
<feature type="region of interest" description="Disordered" evidence="4">
    <location>
        <begin position="899"/>
        <end position="918"/>
    </location>
</feature>
<keyword evidence="8" id="KW-1185">Reference proteome</keyword>
<comment type="subcellular location">
    <subcellularLocation>
        <location evidence="1">Secreted</location>
    </subcellularLocation>
</comment>
<dbReference type="Pfam" id="PF03534">
    <property type="entry name" value="SpvB"/>
    <property type="match status" value="1"/>
</dbReference>
<dbReference type="GeneID" id="98178002"/>
<evidence type="ECO:0000256" key="1">
    <source>
        <dbReference type="ARBA" id="ARBA00004613"/>
    </source>
</evidence>
<dbReference type="PANTHER" id="PTHR32305">
    <property type="match status" value="1"/>
</dbReference>
<dbReference type="Pfam" id="PF12255">
    <property type="entry name" value="TcdB_toxin_midC"/>
    <property type="match status" value="1"/>
</dbReference>
<dbReference type="InterPro" id="IPR022045">
    <property type="entry name" value="TcdB_toxin_mid/N"/>
</dbReference>
<keyword evidence="2" id="KW-0964">Secreted</keyword>
<dbReference type="PANTHER" id="PTHR32305:SF15">
    <property type="entry name" value="PROTEIN RHSA-RELATED"/>
    <property type="match status" value="1"/>
</dbReference>
<evidence type="ECO:0000313" key="8">
    <source>
        <dbReference type="Proteomes" id="UP001628179"/>
    </source>
</evidence>